<evidence type="ECO:0000256" key="4">
    <source>
        <dbReference type="ARBA" id="ARBA00022989"/>
    </source>
</evidence>
<dbReference type="Proteomes" id="UP000005240">
    <property type="component" value="Unassembled WGS sequence"/>
</dbReference>
<accession>A0A180GPM4</accession>
<dbReference type="Pfam" id="PF01940">
    <property type="entry name" value="DUF92"/>
    <property type="match status" value="1"/>
</dbReference>
<evidence type="ECO:0000313" key="10">
    <source>
        <dbReference type="Proteomes" id="UP000005240"/>
    </source>
</evidence>
<keyword evidence="5 7" id="KW-0472">Membrane</keyword>
<keyword evidence="3 7" id="KW-0812">Transmembrane</keyword>
<feature type="region of interest" description="Disordered" evidence="6">
    <location>
        <begin position="97"/>
        <end position="130"/>
    </location>
</feature>
<evidence type="ECO:0000256" key="6">
    <source>
        <dbReference type="SAM" id="MobiDB-lite"/>
    </source>
</evidence>
<dbReference type="GO" id="GO:0016020">
    <property type="term" value="C:membrane"/>
    <property type="evidence" value="ECO:0007669"/>
    <property type="project" value="UniProtKB-SubCell"/>
</dbReference>
<feature type="transmembrane region" description="Helical" evidence="7">
    <location>
        <begin position="61"/>
        <end position="79"/>
    </location>
</feature>
<evidence type="ECO:0000256" key="3">
    <source>
        <dbReference type="ARBA" id="ARBA00022692"/>
    </source>
</evidence>
<evidence type="ECO:0000313" key="9">
    <source>
        <dbReference type="EnsemblFungi" id="PTTG_03038-t43_1-p1"/>
    </source>
</evidence>
<comment type="similarity">
    <text evidence="2">Belongs to the TMEM19 family.</text>
</comment>
<dbReference type="OrthoDB" id="30881at2759"/>
<name>A0A180GPM4_PUCT1</name>
<dbReference type="PANTHER" id="PTHR13353">
    <property type="entry name" value="TRANSMEMBRANE PROTEIN 19"/>
    <property type="match status" value="1"/>
</dbReference>
<evidence type="ECO:0000256" key="2">
    <source>
        <dbReference type="ARBA" id="ARBA00009012"/>
    </source>
</evidence>
<gene>
    <name evidence="8" type="ORF">PTTG_03038</name>
</gene>
<feature type="transmembrane region" description="Helical" evidence="7">
    <location>
        <begin position="259"/>
        <end position="280"/>
    </location>
</feature>
<keyword evidence="4 7" id="KW-1133">Transmembrane helix</keyword>
<evidence type="ECO:0000313" key="8">
    <source>
        <dbReference type="EMBL" id="OAV94491.1"/>
    </source>
</evidence>
<dbReference type="STRING" id="630390.A0A180GPM4"/>
<reference evidence="8" key="1">
    <citation type="submission" date="2009-11" db="EMBL/GenBank/DDBJ databases">
        <authorList>
            <consortium name="The Broad Institute Genome Sequencing Platform"/>
            <person name="Ward D."/>
            <person name="Feldgarden M."/>
            <person name="Earl A."/>
            <person name="Young S.K."/>
            <person name="Zeng Q."/>
            <person name="Koehrsen M."/>
            <person name="Alvarado L."/>
            <person name="Berlin A."/>
            <person name="Bochicchio J."/>
            <person name="Borenstein D."/>
            <person name="Chapman S.B."/>
            <person name="Chen Z."/>
            <person name="Engels R."/>
            <person name="Freedman E."/>
            <person name="Gellesch M."/>
            <person name="Goldberg J."/>
            <person name="Griggs A."/>
            <person name="Gujja S."/>
            <person name="Heilman E."/>
            <person name="Heiman D."/>
            <person name="Hepburn T."/>
            <person name="Howarth C."/>
            <person name="Jen D."/>
            <person name="Larson L."/>
            <person name="Lewis B."/>
            <person name="Mehta T."/>
            <person name="Park D."/>
            <person name="Pearson M."/>
            <person name="Roberts A."/>
            <person name="Saif S."/>
            <person name="Shea T."/>
            <person name="Shenoy N."/>
            <person name="Sisk P."/>
            <person name="Stolte C."/>
            <person name="Sykes S."/>
            <person name="Thomson T."/>
            <person name="Walk T."/>
            <person name="White J."/>
            <person name="Yandava C."/>
            <person name="Izard J."/>
            <person name="Baranova O.V."/>
            <person name="Blanton J.M."/>
            <person name="Tanner A.C."/>
            <person name="Dewhirst F.E."/>
            <person name="Haas B."/>
            <person name="Nusbaum C."/>
            <person name="Birren B."/>
        </authorList>
    </citation>
    <scope>NUCLEOTIDE SEQUENCE [LARGE SCALE GENOMIC DNA]</scope>
    <source>
        <strain evidence="8">1-1 BBBD Race 1</strain>
    </source>
</reference>
<evidence type="ECO:0000256" key="7">
    <source>
        <dbReference type="SAM" id="Phobius"/>
    </source>
</evidence>
<evidence type="ECO:0008006" key="11">
    <source>
        <dbReference type="Google" id="ProtNLM"/>
    </source>
</evidence>
<reference evidence="9" key="4">
    <citation type="submission" date="2025-05" db="UniProtKB">
        <authorList>
            <consortium name="EnsemblFungi"/>
        </authorList>
    </citation>
    <scope>IDENTIFICATION</scope>
    <source>
        <strain evidence="9">isolate 1-1 / race 1 (BBBD)</strain>
    </source>
</reference>
<keyword evidence="10" id="KW-1185">Reference proteome</keyword>
<evidence type="ECO:0000256" key="5">
    <source>
        <dbReference type="ARBA" id="ARBA00023136"/>
    </source>
</evidence>
<evidence type="ECO:0000256" key="1">
    <source>
        <dbReference type="ARBA" id="ARBA00004141"/>
    </source>
</evidence>
<feature type="transmembrane region" description="Helical" evidence="7">
    <location>
        <begin position="12"/>
        <end position="32"/>
    </location>
</feature>
<dbReference type="AlphaFoldDB" id="A0A180GPM4"/>
<dbReference type="EMBL" id="ADAS02000039">
    <property type="protein sequence ID" value="OAV94491.1"/>
    <property type="molecule type" value="Genomic_DNA"/>
</dbReference>
<feature type="transmembrane region" description="Helical" evidence="7">
    <location>
        <begin position="225"/>
        <end position="247"/>
    </location>
</feature>
<dbReference type="PANTHER" id="PTHR13353:SF5">
    <property type="entry name" value="TRANSMEMBRANE PROTEIN 19"/>
    <property type="match status" value="1"/>
</dbReference>
<comment type="subcellular location">
    <subcellularLocation>
        <location evidence="1">Membrane</location>
        <topology evidence="1">Multi-pass membrane protein</topology>
    </subcellularLocation>
</comment>
<reference evidence="9 10" key="3">
    <citation type="journal article" date="2017" name="G3 (Bethesda)">
        <title>Comparative analysis highlights variable genome content of wheat rusts and divergence of the mating loci.</title>
        <authorList>
            <person name="Cuomo C.A."/>
            <person name="Bakkeren G."/>
            <person name="Khalil H.B."/>
            <person name="Panwar V."/>
            <person name="Joly D."/>
            <person name="Linning R."/>
            <person name="Sakthikumar S."/>
            <person name="Song X."/>
            <person name="Adiconis X."/>
            <person name="Fan L."/>
            <person name="Goldberg J.M."/>
            <person name="Levin J.Z."/>
            <person name="Young S."/>
            <person name="Zeng Q."/>
            <person name="Anikster Y."/>
            <person name="Bruce M."/>
            <person name="Wang M."/>
            <person name="Yin C."/>
            <person name="McCallum B."/>
            <person name="Szabo L.J."/>
            <person name="Hulbert S."/>
            <person name="Chen X."/>
            <person name="Fellers J.P."/>
        </authorList>
    </citation>
    <scope>NUCLEOTIDE SEQUENCE</scope>
    <source>
        <strain evidence="9">isolate 1-1 / race 1 (BBBD)</strain>
        <strain evidence="10">Isolate 1-1 / race 1 (BBBD)</strain>
    </source>
</reference>
<dbReference type="EnsemblFungi" id="PTTG_03038-t43_1">
    <property type="protein sequence ID" value="PTTG_03038-t43_1-p1"/>
    <property type="gene ID" value="PTTG_03038"/>
</dbReference>
<organism evidence="8">
    <name type="scientific">Puccinia triticina (isolate 1-1 / race 1 (BBBD))</name>
    <name type="common">Brown leaf rust fungus</name>
    <dbReference type="NCBI Taxonomy" id="630390"/>
    <lineage>
        <taxon>Eukaryota</taxon>
        <taxon>Fungi</taxon>
        <taxon>Dikarya</taxon>
        <taxon>Basidiomycota</taxon>
        <taxon>Pucciniomycotina</taxon>
        <taxon>Pucciniomycetes</taxon>
        <taxon>Pucciniales</taxon>
        <taxon>Pucciniaceae</taxon>
        <taxon>Puccinia</taxon>
    </lineage>
</organism>
<dbReference type="VEuPathDB" id="FungiDB:PTTG_03038"/>
<protein>
    <recommendedName>
        <fullName evidence="11">TIGR00297 family protein</fullName>
    </recommendedName>
</protein>
<reference evidence="8" key="2">
    <citation type="submission" date="2016-05" db="EMBL/GenBank/DDBJ databases">
        <title>Comparative analysis highlights variable genome content of wheat rusts and divergence of the mating loci.</title>
        <authorList>
            <person name="Cuomo C.A."/>
            <person name="Bakkeren G."/>
            <person name="Szabo L."/>
            <person name="Khalil H."/>
            <person name="Joly D."/>
            <person name="Goldberg J."/>
            <person name="Young S."/>
            <person name="Zeng Q."/>
            <person name="Fellers J."/>
        </authorList>
    </citation>
    <scope>NUCLEOTIDE SEQUENCE [LARGE SCALE GENOMIC DNA]</scope>
    <source>
        <strain evidence="8">1-1 BBBD Race 1</strain>
    </source>
</reference>
<dbReference type="InterPro" id="IPR002794">
    <property type="entry name" value="DUF92_TMEM19"/>
</dbReference>
<proteinExistence type="inferred from homology"/>
<sequence length="342" mass="36614">MMSGSTAAQDERISYSAFYPKTFLFSLFVAAYSHRRRSLQLSGAVTANLIGYLTLANPNPIFGGALLSFFTLGTIATKYKQKIKAGLVDESEQDCVPSDQHHHHISKNDKTNKLQTGGPSPTPTGHPRPAGRDWKQVLCNAWFGTLCALSYAFFDPLSRHELLLGSSYDNPFEIGPLRKALVSASLAYWAGCAGDTFASELGILSRSKPRLITNLKEVPAGTNGAVSILGLVFSALGGLLVGGVSSFVGEQHQSRRSMIVSCGIFGLFCSMVDSVLGATLQQTVYSKNERRVVAKSKVELGGSREIVVICGIDLLTNNQVNLISSTATGLLAGLLSCYSIIP</sequence>